<accession>A0A8J5CS44</accession>
<proteinExistence type="predicted"/>
<evidence type="ECO:0000313" key="2">
    <source>
        <dbReference type="Proteomes" id="UP000770661"/>
    </source>
</evidence>
<sequence length="247" mass="27310">MLISRRQRPPDTPIPTILLGGRPVPLQTSFSILGVEVNSVLTFTDHIRTIARKAVRKLSCVRRVSHLLDSQGITTLYAAQVRSLMEYAPLTSASRRSRSVRRLQDTQAECPAPGCSLTALGKTTRPHHTNCCYQSQSTDHPFCQDGDLSAFLPSTLHKNVEPHGTADTASLYLVTPDLQECCERLDKAAIPSTSHIGCCAPISCRFGRHTELRRTKLSGESFIVLLQTIGTCRPTFINSISRLLKTW</sequence>
<reference evidence="1" key="1">
    <citation type="submission" date="2020-07" db="EMBL/GenBank/DDBJ databases">
        <title>The High-quality genome of the commercially important snow crab, Chionoecetes opilio.</title>
        <authorList>
            <person name="Jeong J.-H."/>
            <person name="Ryu S."/>
        </authorList>
    </citation>
    <scope>NUCLEOTIDE SEQUENCE</scope>
    <source>
        <strain evidence="1">MADBK_172401_WGS</strain>
        <tissue evidence="1">Digestive gland</tissue>
    </source>
</reference>
<dbReference type="AlphaFoldDB" id="A0A8J5CS44"/>
<dbReference type="EMBL" id="JACEEZ010000206">
    <property type="protein sequence ID" value="KAG0730443.1"/>
    <property type="molecule type" value="Genomic_DNA"/>
</dbReference>
<protein>
    <submittedName>
        <fullName evidence="1">Uncharacterized protein</fullName>
    </submittedName>
</protein>
<organism evidence="1 2">
    <name type="scientific">Chionoecetes opilio</name>
    <name type="common">Atlantic snow crab</name>
    <name type="synonym">Cancer opilio</name>
    <dbReference type="NCBI Taxonomy" id="41210"/>
    <lineage>
        <taxon>Eukaryota</taxon>
        <taxon>Metazoa</taxon>
        <taxon>Ecdysozoa</taxon>
        <taxon>Arthropoda</taxon>
        <taxon>Crustacea</taxon>
        <taxon>Multicrustacea</taxon>
        <taxon>Malacostraca</taxon>
        <taxon>Eumalacostraca</taxon>
        <taxon>Eucarida</taxon>
        <taxon>Decapoda</taxon>
        <taxon>Pleocyemata</taxon>
        <taxon>Brachyura</taxon>
        <taxon>Eubrachyura</taxon>
        <taxon>Majoidea</taxon>
        <taxon>Majidae</taxon>
        <taxon>Chionoecetes</taxon>
    </lineage>
</organism>
<dbReference type="Proteomes" id="UP000770661">
    <property type="component" value="Unassembled WGS sequence"/>
</dbReference>
<comment type="caution">
    <text evidence="1">The sequence shown here is derived from an EMBL/GenBank/DDBJ whole genome shotgun (WGS) entry which is preliminary data.</text>
</comment>
<evidence type="ECO:0000313" key="1">
    <source>
        <dbReference type="EMBL" id="KAG0730443.1"/>
    </source>
</evidence>
<gene>
    <name evidence="1" type="ORF">GWK47_028255</name>
</gene>
<keyword evidence="2" id="KW-1185">Reference proteome</keyword>
<name>A0A8J5CS44_CHIOP</name>